<feature type="domain" description="Amine oxidase" evidence="1">
    <location>
        <begin position="100"/>
        <end position="326"/>
    </location>
</feature>
<reference evidence="2 3" key="1">
    <citation type="journal article" date="2011" name="ISME J.">
        <title>Community ecology of hot spring cyanobacterial mats: predominant populations and their functional potential.</title>
        <authorList>
            <person name="Klatt C.G."/>
            <person name="Wood J.M."/>
            <person name="Rusch D.B."/>
            <person name="Bateson M.M."/>
            <person name="Hamamura N."/>
            <person name="Heidelberg J.F."/>
            <person name="Grossman A.R."/>
            <person name="Bhaya D."/>
            <person name="Cohan F.M."/>
            <person name="Kuhl M."/>
            <person name="Bryant D.A."/>
            <person name="Ward D.M."/>
        </authorList>
    </citation>
    <scope>NUCLEOTIDE SEQUENCE [LARGE SCALE GENOMIC DNA]</scope>
    <source>
        <strain evidence="2">OS</strain>
    </source>
</reference>
<dbReference type="Pfam" id="PF13450">
    <property type="entry name" value="NAD_binding_8"/>
    <property type="match status" value="1"/>
</dbReference>
<evidence type="ECO:0000259" key="1">
    <source>
        <dbReference type="Pfam" id="PF01593"/>
    </source>
</evidence>
<dbReference type="SUPFAM" id="SSF51905">
    <property type="entry name" value="FAD/NAD(P)-binding domain"/>
    <property type="match status" value="1"/>
</dbReference>
<dbReference type="EMBL" id="PHFL01000007">
    <property type="protein sequence ID" value="RFM25380.1"/>
    <property type="molecule type" value="Genomic_DNA"/>
</dbReference>
<dbReference type="PANTHER" id="PTHR16128:SF5">
    <property type="entry name" value="FAD_NAD(P)-BINDING OXIDOREDUCTASE FAMILY PROTEIN"/>
    <property type="match status" value="1"/>
</dbReference>
<protein>
    <submittedName>
        <fullName evidence="2">FAD-binding protein</fullName>
    </submittedName>
</protein>
<sequence>MKNRIITTCIVVGAGICGLIAADALQRSGVKIIVLDKGRGVGGRLATRRIQNGTFDHGAQYFTVRDNRFFSIVQEWLAAGIVQEWSRNFLTSAGLCSDESEPRYYGVGGMTSIAKYLARNIDVQLNERVVRISAHENLWYVETESGKIYQAESLILTPPVPQSLELVKRSGIPIPIKEKRLLEAVTYLPCLGVLALLDRASKIPSPGGLWLYDGPVLWIADNQQKGVSKAPAVTIHANPAFSRTYWDADDQAIIHELLTYASPWLGASVITAEIKRWRYSAPDSFVPEPCLFLAKPLPLLFAGDAFVSPCVEGAVLSGLAAAEYLLAEIRAAQV</sequence>
<dbReference type="Gene3D" id="3.90.660.10">
    <property type="match status" value="1"/>
</dbReference>
<dbReference type="AlphaFoldDB" id="A0A395M3P8"/>
<dbReference type="InterPro" id="IPR036188">
    <property type="entry name" value="FAD/NAD-bd_sf"/>
</dbReference>
<dbReference type="PANTHER" id="PTHR16128">
    <property type="entry name" value="FAD/NAD(P)-BINDING OXIDOREDUCTASE FAMILY PROTEIN"/>
    <property type="match status" value="1"/>
</dbReference>
<dbReference type="Proteomes" id="UP000266389">
    <property type="component" value="Unassembled WGS sequence"/>
</dbReference>
<evidence type="ECO:0000313" key="3">
    <source>
        <dbReference type="Proteomes" id="UP000266389"/>
    </source>
</evidence>
<name>A0A395M3P8_9BACT</name>
<evidence type="ECO:0000313" key="2">
    <source>
        <dbReference type="EMBL" id="RFM25380.1"/>
    </source>
</evidence>
<dbReference type="Gene3D" id="3.50.50.60">
    <property type="entry name" value="FAD/NAD(P)-binding domain"/>
    <property type="match status" value="1"/>
</dbReference>
<proteinExistence type="predicted"/>
<comment type="caution">
    <text evidence="2">The sequence shown here is derived from an EMBL/GenBank/DDBJ whole genome shotgun (WGS) entry which is preliminary data.</text>
</comment>
<accession>A0A395M3P8</accession>
<dbReference type="GO" id="GO:0016491">
    <property type="term" value="F:oxidoreductase activity"/>
    <property type="evidence" value="ECO:0007669"/>
    <property type="project" value="InterPro"/>
</dbReference>
<organism evidence="2 3">
    <name type="scientific">Candidatus Thermochlorobacter aerophilus</name>
    <dbReference type="NCBI Taxonomy" id="1868324"/>
    <lineage>
        <taxon>Bacteria</taxon>
        <taxon>Pseudomonadati</taxon>
        <taxon>Chlorobiota</taxon>
        <taxon>Chlorobiia</taxon>
        <taxon>Chlorobiales</taxon>
        <taxon>Candidatus Thermochlorobacteriaceae</taxon>
        <taxon>Candidatus Thermochlorobacter</taxon>
    </lineage>
</organism>
<dbReference type="Pfam" id="PF01593">
    <property type="entry name" value="Amino_oxidase"/>
    <property type="match status" value="1"/>
</dbReference>
<dbReference type="InterPro" id="IPR002937">
    <property type="entry name" value="Amino_oxidase"/>
</dbReference>
<gene>
    <name evidence="2" type="ORF">D0433_01225</name>
</gene>